<dbReference type="RefSeq" id="WP_274456149.1">
    <property type="nucleotide sequence ID" value="NZ_CP067097.1"/>
</dbReference>
<keyword evidence="4 6" id="KW-1133">Transmembrane helix</keyword>
<keyword evidence="3 6" id="KW-0812">Transmembrane</keyword>
<feature type="domain" description="Multidrug resistance protein MdtA-like barrel-sandwich hybrid" evidence="7">
    <location>
        <begin position="52"/>
        <end position="135"/>
    </location>
</feature>
<dbReference type="Pfam" id="PF25917">
    <property type="entry name" value="BSH_RND"/>
    <property type="match status" value="1"/>
</dbReference>
<protein>
    <submittedName>
        <fullName evidence="8">Multidrug resistance efflux pump</fullName>
    </submittedName>
</protein>
<proteinExistence type="inferred from homology"/>
<dbReference type="InterPro" id="IPR058625">
    <property type="entry name" value="MdtA-like_BSH"/>
</dbReference>
<keyword evidence="9" id="KW-1185">Reference proteome</keyword>
<evidence type="ECO:0000259" key="7">
    <source>
        <dbReference type="Pfam" id="PF25917"/>
    </source>
</evidence>
<evidence type="ECO:0000313" key="9">
    <source>
        <dbReference type="Proteomes" id="UP001232973"/>
    </source>
</evidence>
<organism evidence="8 9">
    <name type="scientific">Alicyclobacillus cycloheptanicus</name>
    <dbReference type="NCBI Taxonomy" id="1457"/>
    <lineage>
        <taxon>Bacteria</taxon>
        <taxon>Bacillati</taxon>
        <taxon>Bacillota</taxon>
        <taxon>Bacilli</taxon>
        <taxon>Bacillales</taxon>
        <taxon>Alicyclobacillaceae</taxon>
        <taxon>Alicyclobacillus</taxon>
    </lineage>
</organism>
<dbReference type="PANTHER" id="PTHR30386">
    <property type="entry name" value="MEMBRANE FUSION SUBUNIT OF EMRAB-TOLC MULTIDRUG EFFLUX PUMP"/>
    <property type="match status" value="1"/>
</dbReference>
<evidence type="ECO:0000256" key="5">
    <source>
        <dbReference type="ARBA" id="ARBA00023136"/>
    </source>
</evidence>
<dbReference type="InterPro" id="IPR050739">
    <property type="entry name" value="MFP"/>
</dbReference>
<comment type="similarity">
    <text evidence="2">Belongs to the membrane fusion protein (MFP) (TC 8.A.1) family.</text>
</comment>
<evidence type="ECO:0000256" key="3">
    <source>
        <dbReference type="ARBA" id="ARBA00022692"/>
    </source>
</evidence>
<comment type="caution">
    <text evidence="8">The sequence shown here is derived from an EMBL/GenBank/DDBJ whole genome shotgun (WGS) entry which is preliminary data.</text>
</comment>
<evidence type="ECO:0000256" key="4">
    <source>
        <dbReference type="ARBA" id="ARBA00022989"/>
    </source>
</evidence>
<gene>
    <name evidence="8" type="ORF">J2S03_002448</name>
</gene>
<name>A0ABT9XJV5_9BACL</name>
<feature type="transmembrane region" description="Helical" evidence="6">
    <location>
        <begin position="7"/>
        <end position="28"/>
    </location>
</feature>
<dbReference type="SUPFAM" id="SSF111369">
    <property type="entry name" value="HlyD-like secretion proteins"/>
    <property type="match status" value="1"/>
</dbReference>
<dbReference type="Gene3D" id="2.40.50.100">
    <property type="match status" value="1"/>
</dbReference>
<dbReference type="PANTHER" id="PTHR30386:SF26">
    <property type="entry name" value="TRANSPORT PROTEIN COMB"/>
    <property type="match status" value="1"/>
</dbReference>
<keyword evidence="5 6" id="KW-0472">Membrane</keyword>
<evidence type="ECO:0000256" key="6">
    <source>
        <dbReference type="SAM" id="Phobius"/>
    </source>
</evidence>
<dbReference type="Proteomes" id="UP001232973">
    <property type="component" value="Unassembled WGS sequence"/>
</dbReference>
<accession>A0ABT9XJV5</accession>
<evidence type="ECO:0000256" key="2">
    <source>
        <dbReference type="ARBA" id="ARBA00009477"/>
    </source>
</evidence>
<sequence length="235" mass="24599">MNVRRVVLLNVIAFIVILAALYGGYSYYYQSTHYVSTDNATIEGQVVPLNVEIPGTLSDWNVSSGTTVTAGEVLGHVSTSAELQQLGQAASNPQVVKSVSNAAKIESPISGTVVNTTATAGQLVAPGQSLGEVVDLSKLYVVANLNETTLRNIDVGDTVDVYIDAYPDLSLKGTVESIGLAANSFFSLIPPSDSASGTYTKVTQTVPVKISLSGYGGENLLPGMSVSVRIHRSTT</sequence>
<evidence type="ECO:0000256" key="1">
    <source>
        <dbReference type="ARBA" id="ARBA00004167"/>
    </source>
</evidence>
<reference evidence="8 9" key="1">
    <citation type="submission" date="2023-07" db="EMBL/GenBank/DDBJ databases">
        <title>Genomic Encyclopedia of Type Strains, Phase IV (KMG-IV): sequencing the most valuable type-strain genomes for metagenomic binning, comparative biology and taxonomic classification.</title>
        <authorList>
            <person name="Goeker M."/>
        </authorList>
    </citation>
    <scope>NUCLEOTIDE SEQUENCE [LARGE SCALE GENOMIC DNA]</scope>
    <source>
        <strain evidence="8 9">DSM 4006</strain>
    </source>
</reference>
<dbReference type="Gene3D" id="2.40.30.170">
    <property type="match status" value="1"/>
</dbReference>
<dbReference type="EMBL" id="JAUSTP010000020">
    <property type="protein sequence ID" value="MDQ0190581.1"/>
    <property type="molecule type" value="Genomic_DNA"/>
</dbReference>
<evidence type="ECO:0000313" key="8">
    <source>
        <dbReference type="EMBL" id="MDQ0190581.1"/>
    </source>
</evidence>
<comment type="subcellular location">
    <subcellularLocation>
        <location evidence="1">Membrane</location>
        <topology evidence="1">Single-pass membrane protein</topology>
    </subcellularLocation>
</comment>